<accession>A0A5N6YYC2</accession>
<dbReference type="Pfam" id="PF01753">
    <property type="entry name" value="zf-MYND"/>
    <property type="match status" value="1"/>
</dbReference>
<reference evidence="7" key="1">
    <citation type="submission" date="2019-04" db="EMBL/GenBank/DDBJ databases">
        <title>Friends and foes A comparative genomics studyof 23 Aspergillus species from section Flavi.</title>
        <authorList>
            <consortium name="DOE Joint Genome Institute"/>
            <person name="Kjaerbolling I."/>
            <person name="Vesth T."/>
            <person name="Frisvad J.C."/>
            <person name="Nybo J.L."/>
            <person name="Theobald S."/>
            <person name="Kildgaard S."/>
            <person name="Isbrandt T."/>
            <person name="Kuo A."/>
            <person name="Sato A."/>
            <person name="Lyhne E.K."/>
            <person name="Kogle M.E."/>
            <person name="Wiebenga A."/>
            <person name="Kun R.S."/>
            <person name="Lubbers R.J."/>
            <person name="Makela M.R."/>
            <person name="Barry K."/>
            <person name="Chovatia M."/>
            <person name="Clum A."/>
            <person name="Daum C."/>
            <person name="Haridas S."/>
            <person name="He G."/>
            <person name="LaButti K."/>
            <person name="Lipzen A."/>
            <person name="Mondo S."/>
            <person name="Riley R."/>
            <person name="Salamov A."/>
            <person name="Simmons B.A."/>
            <person name="Magnuson J.K."/>
            <person name="Henrissat B."/>
            <person name="Mortensen U.H."/>
            <person name="Larsen T.O."/>
            <person name="Devries R.P."/>
            <person name="Grigoriev I.V."/>
            <person name="Machida M."/>
            <person name="Baker S.E."/>
            <person name="Andersen M.R."/>
        </authorList>
    </citation>
    <scope>NUCLEOTIDE SEQUENCE [LARGE SCALE GENOMIC DNA]</scope>
    <source>
        <strain evidence="7">CBS 553.77</strain>
    </source>
</reference>
<dbReference type="AlphaFoldDB" id="A0A5N6YYC2"/>
<evidence type="ECO:0000256" key="2">
    <source>
        <dbReference type="ARBA" id="ARBA00022771"/>
    </source>
</evidence>
<name>A0A5N6YYC2_9EURO</name>
<organism evidence="6 7">
    <name type="scientific">Aspergillus coremiiformis</name>
    <dbReference type="NCBI Taxonomy" id="138285"/>
    <lineage>
        <taxon>Eukaryota</taxon>
        <taxon>Fungi</taxon>
        <taxon>Dikarya</taxon>
        <taxon>Ascomycota</taxon>
        <taxon>Pezizomycotina</taxon>
        <taxon>Eurotiomycetes</taxon>
        <taxon>Eurotiomycetidae</taxon>
        <taxon>Eurotiales</taxon>
        <taxon>Aspergillaceae</taxon>
        <taxon>Aspergillus</taxon>
        <taxon>Aspergillus subgen. Circumdati</taxon>
    </lineage>
</organism>
<proteinExistence type="predicted"/>
<dbReference type="PROSITE" id="PS50865">
    <property type="entry name" value="ZF_MYND_2"/>
    <property type="match status" value="1"/>
</dbReference>
<dbReference type="OrthoDB" id="432970at2759"/>
<evidence type="ECO:0000313" key="6">
    <source>
        <dbReference type="EMBL" id="KAE8349656.1"/>
    </source>
</evidence>
<dbReference type="SUPFAM" id="SSF144232">
    <property type="entry name" value="HIT/MYND zinc finger-like"/>
    <property type="match status" value="1"/>
</dbReference>
<evidence type="ECO:0000256" key="4">
    <source>
        <dbReference type="PROSITE-ProRule" id="PRU00134"/>
    </source>
</evidence>
<keyword evidence="3" id="KW-0862">Zinc</keyword>
<protein>
    <recommendedName>
        <fullName evidence="5">MYND-type domain-containing protein</fullName>
    </recommendedName>
</protein>
<dbReference type="Proteomes" id="UP000327118">
    <property type="component" value="Unassembled WGS sequence"/>
</dbReference>
<dbReference type="Gene3D" id="6.10.140.2220">
    <property type="match status" value="1"/>
</dbReference>
<keyword evidence="2 4" id="KW-0863">Zinc-finger</keyword>
<dbReference type="PROSITE" id="PS01360">
    <property type="entry name" value="ZF_MYND_1"/>
    <property type="match status" value="1"/>
</dbReference>
<evidence type="ECO:0000256" key="3">
    <source>
        <dbReference type="ARBA" id="ARBA00022833"/>
    </source>
</evidence>
<evidence type="ECO:0000256" key="1">
    <source>
        <dbReference type="ARBA" id="ARBA00022723"/>
    </source>
</evidence>
<keyword evidence="7" id="KW-1185">Reference proteome</keyword>
<gene>
    <name evidence="6" type="ORF">BDV28DRAFT_140794</name>
</gene>
<evidence type="ECO:0000259" key="5">
    <source>
        <dbReference type="PROSITE" id="PS50865"/>
    </source>
</evidence>
<dbReference type="GO" id="GO:0008270">
    <property type="term" value="F:zinc ion binding"/>
    <property type="evidence" value="ECO:0007669"/>
    <property type="project" value="UniProtKB-KW"/>
</dbReference>
<keyword evidence="1" id="KW-0479">Metal-binding</keyword>
<feature type="domain" description="MYND-type" evidence="5">
    <location>
        <begin position="7"/>
        <end position="48"/>
    </location>
</feature>
<evidence type="ECO:0000313" key="7">
    <source>
        <dbReference type="Proteomes" id="UP000327118"/>
    </source>
</evidence>
<sequence length="175" mass="19707">MGNQSDVAVCSSLSCQKPGKHHCSGCRTAAYCSPTCQKSHWKVHKKTCAGAKKYNCFIIRATPIDPTKENPTDADYIEPFPLDSYGNWGAEMDELKKKRQWGGVLEPGKLYSHRPVNRWHYHAYQQYEKTDPPINPVASRCYRREINGDVAVVRSSQSITKLVAPVRPTSGRELP</sequence>
<dbReference type="InterPro" id="IPR002893">
    <property type="entry name" value="Znf_MYND"/>
</dbReference>
<dbReference type="EMBL" id="ML739286">
    <property type="protein sequence ID" value="KAE8349656.1"/>
    <property type="molecule type" value="Genomic_DNA"/>
</dbReference>